<feature type="compositionally biased region" description="Polar residues" evidence="1">
    <location>
        <begin position="39"/>
        <end position="49"/>
    </location>
</feature>
<evidence type="ECO:0000313" key="3">
    <source>
        <dbReference type="Proteomes" id="UP000616885"/>
    </source>
</evidence>
<feature type="region of interest" description="Disordered" evidence="1">
    <location>
        <begin position="1"/>
        <end position="75"/>
    </location>
</feature>
<accession>A0A8H7TRN4</accession>
<feature type="compositionally biased region" description="Acidic residues" evidence="1">
    <location>
        <begin position="29"/>
        <end position="38"/>
    </location>
</feature>
<feature type="compositionally biased region" description="Polar residues" evidence="1">
    <location>
        <begin position="1"/>
        <end position="28"/>
    </location>
</feature>
<evidence type="ECO:0000313" key="2">
    <source>
        <dbReference type="EMBL" id="KAF9757241.1"/>
    </source>
</evidence>
<protein>
    <submittedName>
        <fullName evidence="2">Uncharacterized protein</fullName>
    </submittedName>
</protein>
<sequence length="119" mass="13104">MANQHDSAGTYETNVPAHNQSGNSQSTQSEDDEDEQTAELEQTYHTPQPSRRPGNEEDRGGGPSRRRGQSVDSGGLAYLGLRQSNLQYHSRNLTESVLRSIGLALIRNSMLAHLRLVTT</sequence>
<evidence type="ECO:0000256" key="1">
    <source>
        <dbReference type="SAM" id="MobiDB-lite"/>
    </source>
</evidence>
<proteinExistence type="predicted"/>
<gene>
    <name evidence="2" type="ORF">IM811_008185</name>
</gene>
<dbReference type="EMBL" id="JADCTT010000002">
    <property type="protein sequence ID" value="KAF9757241.1"/>
    <property type="molecule type" value="Genomic_DNA"/>
</dbReference>
<dbReference type="AlphaFoldDB" id="A0A8H7TRN4"/>
<comment type="caution">
    <text evidence="2">The sequence shown here is derived from an EMBL/GenBank/DDBJ whole genome shotgun (WGS) entry which is preliminary data.</text>
</comment>
<reference evidence="2" key="1">
    <citation type="submission" date="2020-10" db="EMBL/GenBank/DDBJ databases">
        <title>High-Quality Genome Resource of Clonostachys rosea strain S41 by Oxford Nanopore Long-Read Sequencing.</title>
        <authorList>
            <person name="Wang H."/>
        </authorList>
    </citation>
    <scope>NUCLEOTIDE SEQUENCE</scope>
    <source>
        <strain evidence="2">S41</strain>
    </source>
</reference>
<organism evidence="2 3">
    <name type="scientific">Bionectria ochroleuca</name>
    <name type="common">Gliocladium roseum</name>
    <dbReference type="NCBI Taxonomy" id="29856"/>
    <lineage>
        <taxon>Eukaryota</taxon>
        <taxon>Fungi</taxon>
        <taxon>Dikarya</taxon>
        <taxon>Ascomycota</taxon>
        <taxon>Pezizomycotina</taxon>
        <taxon>Sordariomycetes</taxon>
        <taxon>Hypocreomycetidae</taxon>
        <taxon>Hypocreales</taxon>
        <taxon>Bionectriaceae</taxon>
        <taxon>Clonostachys</taxon>
    </lineage>
</organism>
<dbReference type="Proteomes" id="UP000616885">
    <property type="component" value="Unassembled WGS sequence"/>
</dbReference>
<name>A0A8H7TRN4_BIOOC</name>